<gene>
    <name evidence="1" type="ORF">AVEN_103481_1</name>
</gene>
<proteinExistence type="predicted"/>
<name>A0A4Y2J2G3_ARAVE</name>
<dbReference type="EMBL" id="BGPR01003072">
    <property type="protein sequence ID" value="GBM83356.1"/>
    <property type="molecule type" value="Genomic_DNA"/>
</dbReference>
<evidence type="ECO:0000313" key="1">
    <source>
        <dbReference type="EMBL" id="GBM83356.1"/>
    </source>
</evidence>
<comment type="caution">
    <text evidence="1">The sequence shown here is derived from an EMBL/GenBank/DDBJ whole genome shotgun (WGS) entry which is preliminary data.</text>
</comment>
<protein>
    <submittedName>
        <fullName evidence="1">Uncharacterized protein</fullName>
    </submittedName>
</protein>
<sequence>MRSWTMVDSYLSLAFRIEELRIREPIPPKIWHVLGPGPHKARSVETPWYIDLSFMIWFVPQQLCEQDNQPVHRFVTQLLHRSNQYPLLSQTVL</sequence>
<dbReference type="AlphaFoldDB" id="A0A4Y2J2G3"/>
<reference evidence="1 2" key="1">
    <citation type="journal article" date="2019" name="Sci. Rep.">
        <title>Orb-weaving spider Araneus ventricosus genome elucidates the spidroin gene catalogue.</title>
        <authorList>
            <person name="Kono N."/>
            <person name="Nakamura H."/>
            <person name="Ohtoshi R."/>
            <person name="Moran D.A.P."/>
            <person name="Shinohara A."/>
            <person name="Yoshida Y."/>
            <person name="Fujiwara M."/>
            <person name="Mori M."/>
            <person name="Tomita M."/>
            <person name="Arakawa K."/>
        </authorList>
    </citation>
    <scope>NUCLEOTIDE SEQUENCE [LARGE SCALE GENOMIC DNA]</scope>
</reference>
<keyword evidence="2" id="KW-1185">Reference proteome</keyword>
<evidence type="ECO:0000313" key="2">
    <source>
        <dbReference type="Proteomes" id="UP000499080"/>
    </source>
</evidence>
<organism evidence="1 2">
    <name type="scientific">Araneus ventricosus</name>
    <name type="common">Orbweaver spider</name>
    <name type="synonym">Epeira ventricosa</name>
    <dbReference type="NCBI Taxonomy" id="182803"/>
    <lineage>
        <taxon>Eukaryota</taxon>
        <taxon>Metazoa</taxon>
        <taxon>Ecdysozoa</taxon>
        <taxon>Arthropoda</taxon>
        <taxon>Chelicerata</taxon>
        <taxon>Arachnida</taxon>
        <taxon>Araneae</taxon>
        <taxon>Araneomorphae</taxon>
        <taxon>Entelegynae</taxon>
        <taxon>Araneoidea</taxon>
        <taxon>Araneidae</taxon>
        <taxon>Araneus</taxon>
    </lineage>
</organism>
<accession>A0A4Y2J2G3</accession>
<dbReference type="Proteomes" id="UP000499080">
    <property type="component" value="Unassembled WGS sequence"/>
</dbReference>